<organism evidence="2 3">
    <name type="scientific">Scopus umbretta</name>
    <name type="common">Hammerkop</name>
    <dbReference type="NCBI Taxonomy" id="33581"/>
    <lineage>
        <taxon>Eukaryota</taxon>
        <taxon>Metazoa</taxon>
        <taxon>Chordata</taxon>
        <taxon>Craniata</taxon>
        <taxon>Vertebrata</taxon>
        <taxon>Euteleostomi</taxon>
        <taxon>Archelosauria</taxon>
        <taxon>Archosauria</taxon>
        <taxon>Dinosauria</taxon>
        <taxon>Saurischia</taxon>
        <taxon>Theropoda</taxon>
        <taxon>Coelurosauria</taxon>
        <taxon>Aves</taxon>
        <taxon>Neognathae</taxon>
        <taxon>Neoaves</taxon>
        <taxon>Aequornithes</taxon>
        <taxon>Pelecaniformes</taxon>
        <taxon>Scopidae</taxon>
        <taxon>Scopus</taxon>
    </lineage>
</organism>
<dbReference type="AlphaFoldDB" id="A0A7L4I117"/>
<dbReference type="OrthoDB" id="9375148at2759"/>
<reference evidence="2 3" key="1">
    <citation type="submission" date="2020-02" db="EMBL/GenBank/DDBJ databases">
        <title>Bird 10,000 Genomes (B10K) Project - Family phase.</title>
        <authorList>
            <person name="Zhang G."/>
        </authorList>
    </citation>
    <scope>NUCLEOTIDE SEQUENCE [LARGE SCALE GENOMIC DNA]</scope>
    <source>
        <strain evidence="2">B10K-DU-002-70</strain>
        <tissue evidence="2">Muscle</tissue>
    </source>
</reference>
<comment type="caution">
    <text evidence="2">The sequence shown here is derived from an EMBL/GenBank/DDBJ whole genome shotgun (WGS) entry which is preliminary data.</text>
</comment>
<dbReference type="InterPro" id="IPR029071">
    <property type="entry name" value="Ubiquitin-like_domsf"/>
</dbReference>
<dbReference type="SUPFAM" id="SSF54236">
    <property type="entry name" value="Ubiquitin-like"/>
    <property type="match status" value="1"/>
</dbReference>
<evidence type="ECO:0000259" key="1">
    <source>
        <dbReference type="PROSITE" id="PS50053"/>
    </source>
</evidence>
<evidence type="ECO:0000313" key="3">
    <source>
        <dbReference type="Proteomes" id="UP000539032"/>
    </source>
</evidence>
<feature type="domain" description="Ubiquitin-like" evidence="1">
    <location>
        <begin position="14"/>
        <end position="82"/>
    </location>
</feature>
<dbReference type="InterPro" id="IPR000626">
    <property type="entry name" value="Ubiquitin-like_dom"/>
</dbReference>
<sequence>MAEQQPAADRRGEIYIFIKTLWGKTFAVPVSLDDGVRELKAELNAQDCSLTPETGMLLYNSRQMEDDLNLRHYKITPNCFLYHTLTCKCRVAWGRWGRIGHTLVLTDNLVQQGWWSCTVVSVGPQLTAWW</sequence>
<dbReference type="EMBL" id="VZTL01050537">
    <property type="protein sequence ID" value="NXX59405.1"/>
    <property type="molecule type" value="Genomic_DNA"/>
</dbReference>
<protein>
    <submittedName>
        <fullName evidence="2">UBQ8 protein</fullName>
    </submittedName>
</protein>
<dbReference type="CDD" id="cd17039">
    <property type="entry name" value="Ubl_ubiquitin_like"/>
    <property type="match status" value="1"/>
</dbReference>
<feature type="non-terminal residue" evidence="2">
    <location>
        <position position="1"/>
    </location>
</feature>
<dbReference type="Gene3D" id="3.10.20.90">
    <property type="entry name" value="Phosphatidylinositol 3-kinase Catalytic Subunit, Chain A, domain 1"/>
    <property type="match status" value="1"/>
</dbReference>
<feature type="non-terminal residue" evidence="2">
    <location>
        <position position="130"/>
    </location>
</feature>
<keyword evidence="3" id="KW-1185">Reference proteome</keyword>
<dbReference type="Proteomes" id="UP000539032">
    <property type="component" value="Unassembled WGS sequence"/>
</dbReference>
<dbReference type="SMART" id="SM00213">
    <property type="entry name" value="UBQ"/>
    <property type="match status" value="1"/>
</dbReference>
<dbReference type="Pfam" id="PF00240">
    <property type="entry name" value="ubiquitin"/>
    <property type="match status" value="1"/>
</dbReference>
<dbReference type="PROSITE" id="PS50053">
    <property type="entry name" value="UBIQUITIN_2"/>
    <property type="match status" value="1"/>
</dbReference>
<evidence type="ECO:0000313" key="2">
    <source>
        <dbReference type="EMBL" id="NXX59405.1"/>
    </source>
</evidence>
<gene>
    <name evidence="2" type="primary">Ubq8</name>
    <name evidence="2" type="ORF">SCOUMB_R13383</name>
</gene>
<name>A0A7L4I117_SCOUM</name>
<proteinExistence type="predicted"/>
<accession>A0A7L4I117</accession>